<keyword evidence="2" id="KW-1185">Reference proteome</keyword>
<dbReference type="AlphaFoldDB" id="A0AAV0GIQ7"/>
<accession>A0AAV0GIQ7</accession>
<reference evidence="1" key="1">
    <citation type="submission" date="2022-07" db="EMBL/GenBank/DDBJ databases">
        <authorList>
            <person name="Macas J."/>
            <person name="Novak P."/>
            <person name="Neumann P."/>
        </authorList>
    </citation>
    <scope>NUCLEOTIDE SEQUENCE</scope>
</reference>
<proteinExistence type="predicted"/>
<dbReference type="EMBL" id="CAMAPF010001139">
    <property type="protein sequence ID" value="CAH9147751.1"/>
    <property type="molecule type" value="Genomic_DNA"/>
</dbReference>
<dbReference type="Proteomes" id="UP001152523">
    <property type="component" value="Unassembled WGS sequence"/>
</dbReference>
<organism evidence="1 2">
    <name type="scientific">Cuscuta epithymum</name>
    <dbReference type="NCBI Taxonomy" id="186058"/>
    <lineage>
        <taxon>Eukaryota</taxon>
        <taxon>Viridiplantae</taxon>
        <taxon>Streptophyta</taxon>
        <taxon>Embryophyta</taxon>
        <taxon>Tracheophyta</taxon>
        <taxon>Spermatophyta</taxon>
        <taxon>Magnoliopsida</taxon>
        <taxon>eudicotyledons</taxon>
        <taxon>Gunneridae</taxon>
        <taxon>Pentapetalae</taxon>
        <taxon>asterids</taxon>
        <taxon>lamiids</taxon>
        <taxon>Solanales</taxon>
        <taxon>Convolvulaceae</taxon>
        <taxon>Cuscuteae</taxon>
        <taxon>Cuscuta</taxon>
        <taxon>Cuscuta subgen. Cuscuta</taxon>
    </lineage>
</organism>
<evidence type="ECO:0000313" key="1">
    <source>
        <dbReference type="EMBL" id="CAH9147751.1"/>
    </source>
</evidence>
<sequence>MDRQNQRIEQGIVEGCSSLESRGSVFGKYSDADMLFKLKRIALDPCDPKASFGKSGSLLNQTLRVRKVLSIGDLDCPRIWADPMPVRGCSVLVLRLLISS</sequence>
<evidence type="ECO:0000313" key="2">
    <source>
        <dbReference type="Proteomes" id="UP001152523"/>
    </source>
</evidence>
<gene>
    <name evidence="1" type="ORF">CEPIT_LOCUS43971</name>
</gene>
<comment type="caution">
    <text evidence="1">The sequence shown here is derived from an EMBL/GenBank/DDBJ whole genome shotgun (WGS) entry which is preliminary data.</text>
</comment>
<name>A0AAV0GIQ7_9ASTE</name>
<protein>
    <submittedName>
        <fullName evidence="1">Uncharacterized protein</fullName>
    </submittedName>
</protein>